<evidence type="ECO:0000313" key="1">
    <source>
        <dbReference type="EMBL" id="KAH9289580.1"/>
    </source>
</evidence>
<comment type="caution">
    <text evidence="1">The sequence shown here is derived from an EMBL/GenBank/DDBJ whole genome shotgun (WGS) entry which is preliminary data.</text>
</comment>
<feature type="non-terminal residue" evidence="1">
    <location>
        <position position="1"/>
    </location>
</feature>
<accession>A0AA38BTH9</accession>
<sequence>KVVKSTKGVDMIGNEVDVGLMSDVEVVENGRFINVSYGVDVVGGLVKLHVVEMSLVGMVVEMIDVSVVVGVDINGEEMGAKDESYVIDWFMIEVDKVDGIFKFDANVVRVEEGVGSGQVVKVDI</sequence>
<dbReference type="Proteomes" id="UP000824469">
    <property type="component" value="Unassembled WGS sequence"/>
</dbReference>
<feature type="non-terminal residue" evidence="1">
    <location>
        <position position="124"/>
    </location>
</feature>
<gene>
    <name evidence="1" type="ORF">KI387_033697</name>
</gene>
<name>A0AA38BTH9_TAXCH</name>
<dbReference type="AlphaFoldDB" id="A0AA38BTH9"/>
<proteinExistence type="predicted"/>
<protein>
    <submittedName>
        <fullName evidence="1">Uncharacterized protein</fullName>
    </submittedName>
</protein>
<dbReference type="EMBL" id="JAHRHJ020003813">
    <property type="protein sequence ID" value="KAH9289580.1"/>
    <property type="molecule type" value="Genomic_DNA"/>
</dbReference>
<organism evidence="1 2">
    <name type="scientific">Taxus chinensis</name>
    <name type="common">Chinese yew</name>
    <name type="synonym">Taxus wallichiana var. chinensis</name>
    <dbReference type="NCBI Taxonomy" id="29808"/>
    <lineage>
        <taxon>Eukaryota</taxon>
        <taxon>Viridiplantae</taxon>
        <taxon>Streptophyta</taxon>
        <taxon>Embryophyta</taxon>
        <taxon>Tracheophyta</taxon>
        <taxon>Spermatophyta</taxon>
        <taxon>Pinopsida</taxon>
        <taxon>Pinidae</taxon>
        <taxon>Conifers II</taxon>
        <taxon>Cupressales</taxon>
        <taxon>Taxaceae</taxon>
        <taxon>Taxus</taxon>
    </lineage>
</organism>
<keyword evidence="2" id="KW-1185">Reference proteome</keyword>
<reference evidence="1 2" key="1">
    <citation type="journal article" date="2021" name="Nat. Plants">
        <title>The Taxus genome provides insights into paclitaxel biosynthesis.</title>
        <authorList>
            <person name="Xiong X."/>
            <person name="Gou J."/>
            <person name="Liao Q."/>
            <person name="Li Y."/>
            <person name="Zhou Q."/>
            <person name="Bi G."/>
            <person name="Li C."/>
            <person name="Du R."/>
            <person name="Wang X."/>
            <person name="Sun T."/>
            <person name="Guo L."/>
            <person name="Liang H."/>
            <person name="Lu P."/>
            <person name="Wu Y."/>
            <person name="Zhang Z."/>
            <person name="Ro D.K."/>
            <person name="Shang Y."/>
            <person name="Huang S."/>
            <person name="Yan J."/>
        </authorList>
    </citation>
    <scope>NUCLEOTIDE SEQUENCE [LARGE SCALE GENOMIC DNA]</scope>
    <source>
        <strain evidence="1">Ta-2019</strain>
    </source>
</reference>
<evidence type="ECO:0000313" key="2">
    <source>
        <dbReference type="Proteomes" id="UP000824469"/>
    </source>
</evidence>